<keyword evidence="1" id="KW-0472">Membrane</keyword>
<gene>
    <name evidence="2" type="ORF">JMJ35_000180</name>
</gene>
<evidence type="ECO:0008006" key="4">
    <source>
        <dbReference type="Google" id="ProtNLM"/>
    </source>
</evidence>
<feature type="transmembrane region" description="Helical" evidence="1">
    <location>
        <begin position="43"/>
        <end position="61"/>
    </location>
</feature>
<reference evidence="2" key="1">
    <citation type="submission" date="2023-03" db="EMBL/GenBank/DDBJ databases">
        <title>Complete genome of Cladonia borealis.</title>
        <authorList>
            <person name="Park H."/>
        </authorList>
    </citation>
    <scope>NUCLEOTIDE SEQUENCE</scope>
    <source>
        <strain evidence="2">ANT050790</strain>
    </source>
</reference>
<comment type="caution">
    <text evidence="2">The sequence shown here is derived from an EMBL/GenBank/DDBJ whole genome shotgun (WGS) entry which is preliminary data.</text>
</comment>
<protein>
    <recommendedName>
        <fullName evidence="4">Phosphatidylinositol glycan, class Q</fullName>
    </recommendedName>
</protein>
<name>A0AA39RAL8_9LECA</name>
<proteinExistence type="predicted"/>
<keyword evidence="1" id="KW-1133">Transmembrane helix</keyword>
<dbReference type="EMBL" id="JAFEKC020000001">
    <property type="protein sequence ID" value="KAK0517025.1"/>
    <property type="molecule type" value="Genomic_DNA"/>
</dbReference>
<organism evidence="2 3">
    <name type="scientific">Cladonia borealis</name>
    <dbReference type="NCBI Taxonomy" id="184061"/>
    <lineage>
        <taxon>Eukaryota</taxon>
        <taxon>Fungi</taxon>
        <taxon>Dikarya</taxon>
        <taxon>Ascomycota</taxon>
        <taxon>Pezizomycotina</taxon>
        <taxon>Lecanoromycetes</taxon>
        <taxon>OSLEUM clade</taxon>
        <taxon>Lecanoromycetidae</taxon>
        <taxon>Lecanorales</taxon>
        <taxon>Lecanorineae</taxon>
        <taxon>Cladoniaceae</taxon>
        <taxon>Cladonia</taxon>
    </lineage>
</organism>
<evidence type="ECO:0000256" key="1">
    <source>
        <dbReference type="SAM" id="Phobius"/>
    </source>
</evidence>
<evidence type="ECO:0000313" key="3">
    <source>
        <dbReference type="Proteomes" id="UP001166286"/>
    </source>
</evidence>
<dbReference type="Proteomes" id="UP001166286">
    <property type="component" value="Unassembled WGS sequence"/>
</dbReference>
<keyword evidence="3" id="KW-1185">Reference proteome</keyword>
<keyword evidence="1" id="KW-0812">Transmembrane</keyword>
<accession>A0AA39RAL8</accession>
<evidence type="ECO:0000313" key="2">
    <source>
        <dbReference type="EMBL" id="KAK0517025.1"/>
    </source>
</evidence>
<sequence>MHPFSVLTLGIFIAGYITARWDLVTRLYELAIFAADHGVVTRAAKGFAVLSIFFFLFILPVERLAARETNLHPRSAVDGISAREQLRRRGSF</sequence>
<dbReference type="AlphaFoldDB" id="A0AA39RAL8"/>